<evidence type="ECO:0000256" key="1">
    <source>
        <dbReference type="ARBA" id="ARBA00004496"/>
    </source>
</evidence>
<comment type="caution">
    <text evidence="12">The sequence shown here is derived from an EMBL/GenBank/DDBJ whole genome shotgun (WGS) entry which is preliminary data.</text>
</comment>
<feature type="domain" description="Protein kinase" evidence="11">
    <location>
        <begin position="67"/>
        <end position="374"/>
    </location>
</feature>
<dbReference type="Gene3D" id="1.20.1270.420">
    <property type="match status" value="1"/>
</dbReference>
<proteinExistence type="predicted"/>
<dbReference type="SMART" id="SM00220">
    <property type="entry name" value="S_TKc"/>
    <property type="match status" value="1"/>
</dbReference>
<keyword evidence="4" id="KW-0808">Transferase</keyword>
<dbReference type="AlphaFoldDB" id="A0A7J6BF03"/>
<dbReference type="GO" id="GO:0004674">
    <property type="term" value="F:protein serine/threonine kinase activity"/>
    <property type="evidence" value="ECO:0007669"/>
    <property type="project" value="UniProtKB-KW"/>
</dbReference>
<feature type="coiled-coil region" evidence="9">
    <location>
        <begin position="727"/>
        <end position="754"/>
    </location>
</feature>
<dbReference type="Gene3D" id="1.10.510.10">
    <property type="entry name" value="Transferase(Phosphotransferase) domain 1"/>
    <property type="match status" value="1"/>
</dbReference>
<dbReference type="PANTHER" id="PTHR22969:SF10">
    <property type="entry name" value="INHIBITOR OF NUCLEAR FACTOR KAPPA-B KINASE SUBUNIT EPSILON"/>
    <property type="match status" value="1"/>
</dbReference>
<dbReference type="GO" id="GO:0005737">
    <property type="term" value="C:cytoplasm"/>
    <property type="evidence" value="ECO:0007669"/>
    <property type="project" value="UniProtKB-SubCell"/>
</dbReference>
<dbReference type="PANTHER" id="PTHR22969">
    <property type="entry name" value="IKB KINASE"/>
    <property type="match status" value="1"/>
</dbReference>
<dbReference type="Pfam" id="PF18394">
    <property type="entry name" value="TBK1_CCD1"/>
    <property type="match status" value="1"/>
</dbReference>
<dbReference type="GO" id="GO:0010628">
    <property type="term" value="P:positive regulation of gene expression"/>
    <property type="evidence" value="ECO:0007669"/>
    <property type="project" value="UniProtKB-ARBA"/>
</dbReference>
<dbReference type="Proteomes" id="UP000593565">
    <property type="component" value="Unassembled WGS sequence"/>
</dbReference>
<dbReference type="GO" id="GO:0005524">
    <property type="term" value="F:ATP binding"/>
    <property type="evidence" value="ECO:0007669"/>
    <property type="project" value="UniProtKB-UniRule"/>
</dbReference>
<dbReference type="PROSITE" id="PS00107">
    <property type="entry name" value="PROTEIN_KINASE_ATP"/>
    <property type="match status" value="1"/>
</dbReference>
<evidence type="ECO:0000256" key="10">
    <source>
        <dbReference type="SAM" id="MobiDB-lite"/>
    </source>
</evidence>
<dbReference type="Gene3D" id="3.30.200.20">
    <property type="entry name" value="Phosphorylase Kinase, domain 1"/>
    <property type="match status" value="1"/>
</dbReference>
<keyword evidence="7 8" id="KW-0067">ATP-binding</keyword>
<sequence>MILFTRNPRDNKCPRPETKSINLSESPEFYSRPYFYNILKIKYQMNDKKLTRKGSATMTASTENHLWSTEDILGQGATASVYRARTKKTSEVVAVKVFNMASYTRPYEVQMREFEMLRRLNHVNIVKLFTIEEMQANPKQKVLVMEYCSGGSLLNLLEEPENAFGLPESEFLIVLQCVVHGMNHLRENGVVHRDIKPGNIMRQVGEDGCSIYKLTDFGAARELEDDEKFVSIYGTEEYLHPDMYERAVLRKPQQKTYGVTVDLWSIGVTFYHAASGSLPFIPYGGPRRNKQIMYKITTEKPEGAIAGVQKVDNGPIEWSYHLPHCCQLSEGLKMHLVPVLANILEANQEKCWGFDQFFAATMDILQRVKVHVFSLQQATPHTIYIQFYKTMPVLFEEVQSQTGVGAEMQQYLFQGHPLILELSMKVINLPPTSAERPIFLFSRRAEKIAALPPREPETPVFPSRFDVMADHTFSKNLVGVIHQFLRTTRLLHKHRDLILQGFYSQIESVRIECNNTAHKIAMVNMKLLSCLNTEETLDAISQVPLDLPLSSDNIQRLRLIHEKLPLYGSGIREIQNKLQHLHVEVAGHSKTLTQDKCIQKMEVLLEKILAVHRQFRKDRQIGKLNYNDEQIHKFEKINLSAHIKKVKALFRDDCLQRYQEVLASVVAWSSELSDIQSKLEHFSSFLLQLIGDLQTCEGQQTKVLDRALVIALQRPAGAEANDGMKNRDNLILRMKRLRDEMETVARELQNNNLLIESLRAFNSTLVLDPSLPQPKGS</sequence>
<comment type="subcellular location">
    <subcellularLocation>
        <location evidence="1">Cytoplasm</location>
    </subcellularLocation>
</comment>
<feature type="region of interest" description="Disordered" evidence="10">
    <location>
        <begin position="1"/>
        <end position="21"/>
    </location>
</feature>
<dbReference type="InterPro" id="IPR011009">
    <property type="entry name" value="Kinase-like_dom_sf"/>
</dbReference>
<evidence type="ECO:0000256" key="3">
    <source>
        <dbReference type="ARBA" id="ARBA00022527"/>
    </source>
</evidence>
<gene>
    <name evidence="12" type="ORF">AMELA_G00004800</name>
</gene>
<dbReference type="InterPro" id="IPR000719">
    <property type="entry name" value="Prot_kinase_dom"/>
</dbReference>
<evidence type="ECO:0000256" key="6">
    <source>
        <dbReference type="ARBA" id="ARBA00022777"/>
    </source>
</evidence>
<dbReference type="InterPro" id="IPR051180">
    <property type="entry name" value="IKK"/>
</dbReference>
<protein>
    <recommendedName>
        <fullName evidence="11">Protein kinase domain-containing protein</fullName>
    </recommendedName>
</protein>
<evidence type="ECO:0000256" key="8">
    <source>
        <dbReference type="PROSITE-ProRule" id="PRU10141"/>
    </source>
</evidence>
<feature type="binding site" evidence="8">
    <location>
        <position position="96"/>
    </location>
    <ligand>
        <name>ATP</name>
        <dbReference type="ChEBI" id="CHEBI:30616"/>
    </ligand>
</feature>
<dbReference type="FunFam" id="1.10.510.10:FF:000100">
    <property type="entry name" value="inhibitor of nuclear factor kappa-B kinase subunit epsilon"/>
    <property type="match status" value="1"/>
</dbReference>
<evidence type="ECO:0000313" key="12">
    <source>
        <dbReference type="EMBL" id="KAF4093695.1"/>
    </source>
</evidence>
<evidence type="ECO:0000256" key="4">
    <source>
        <dbReference type="ARBA" id="ARBA00022679"/>
    </source>
</evidence>
<keyword evidence="5 8" id="KW-0547">Nucleotide-binding</keyword>
<evidence type="ECO:0000256" key="2">
    <source>
        <dbReference type="ARBA" id="ARBA00022490"/>
    </source>
</evidence>
<dbReference type="InterPro" id="IPR041087">
    <property type="entry name" value="TBK1_ULD"/>
</dbReference>
<evidence type="ECO:0000313" key="13">
    <source>
        <dbReference type="Proteomes" id="UP000593565"/>
    </source>
</evidence>
<feature type="compositionally biased region" description="Basic and acidic residues" evidence="10">
    <location>
        <begin position="7"/>
        <end position="18"/>
    </location>
</feature>
<keyword evidence="3" id="KW-0723">Serine/threonine-protein kinase</keyword>
<dbReference type="InterPro" id="IPR017441">
    <property type="entry name" value="Protein_kinase_ATP_BS"/>
</dbReference>
<dbReference type="Pfam" id="PF18396">
    <property type="entry name" value="TBK1_ULD"/>
    <property type="match status" value="1"/>
</dbReference>
<evidence type="ECO:0000256" key="7">
    <source>
        <dbReference type="ARBA" id="ARBA00022840"/>
    </source>
</evidence>
<dbReference type="SUPFAM" id="SSF56112">
    <property type="entry name" value="Protein kinase-like (PK-like)"/>
    <property type="match status" value="1"/>
</dbReference>
<dbReference type="FunFam" id="3.10.20.90:FF:000112">
    <property type="entry name" value="TANK binding kinase TBK1"/>
    <property type="match status" value="1"/>
</dbReference>
<evidence type="ECO:0000259" key="11">
    <source>
        <dbReference type="PROSITE" id="PS50011"/>
    </source>
</evidence>
<dbReference type="GO" id="GO:0006950">
    <property type="term" value="P:response to stress"/>
    <property type="evidence" value="ECO:0007669"/>
    <property type="project" value="UniProtKB-ARBA"/>
</dbReference>
<evidence type="ECO:0000256" key="5">
    <source>
        <dbReference type="ARBA" id="ARBA00022741"/>
    </source>
</evidence>
<dbReference type="Gene3D" id="3.10.20.90">
    <property type="entry name" value="Phosphatidylinositol 3-kinase Catalytic Subunit, Chain A, domain 1"/>
    <property type="match status" value="1"/>
</dbReference>
<dbReference type="EMBL" id="JAAGNN010000001">
    <property type="protein sequence ID" value="KAF4093695.1"/>
    <property type="molecule type" value="Genomic_DNA"/>
</dbReference>
<keyword evidence="6" id="KW-0418">Kinase</keyword>
<dbReference type="GO" id="GO:0009967">
    <property type="term" value="P:positive regulation of signal transduction"/>
    <property type="evidence" value="ECO:0007669"/>
    <property type="project" value="UniProtKB-ARBA"/>
</dbReference>
<dbReference type="PROSITE" id="PS50011">
    <property type="entry name" value="PROTEIN_KINASE_DOM"/>
    <property type="match status" value="1"/>
</dbReference>
<dbReference type="GO" id="GO:0045089">
    <property type="term" value="P:positive regulation of innate immune response"/>
    <property type="evidence" value="ECO:0007669"/>
    <property type="project" value="UniProtKB-ARBA"/>
</dbReference>
<keyword evidence="2" id="KW-0963">Cytoplasm</keyword>
<reference evidence="12 13" key="1">
    <citation type="submission" date="2020-02" db="EMBL/GenBank/DDBJ databases">
        <title>A chromosome-scale genome assembly of the black bullhead catfish (Ameiurus melas).</title>
        <authorList>
            <person name="Wen M."/>
            <person name="Zham M."/>
            <person name="Cabau C."/>
            <person name="Klopp C."/>
            <person name="Donnadieu C."/>
            <person name="Roques C."/>
            <person name="Bouchez O."/>
            <person name="Lampietro C."/>
            <person name="Jouanno E."/>
            <person name="Herpin A."/>
            <person name="Louis A."/>
            <person name="Berthelot C."/>
            <person name="Parey E."/>
            <person name="Roest-Crollius H."/>
            <person name="Braasch I."/>
            <person name="Postlethwait J."/>
            <person name="Robinson-Rechavi M."/>
            <person name="Echchiki A."/>
            <person name="Begum T."/>
            <person name="Montfort J."/>
            <person name="Schartl M."/>
            <person name="Bobe J."/>
            <person name="Guiguen Y."/>
        </authorList>
    </citation>
    <scope>NUCLEOTIDE SEQUENCE [LARGE SCALE GENOMIC DNA]</scope>
    <source>
        <strain evidence="12">M_S1</strain>
        <tissue evidence="12">Blood</tissue>
    </source>
</reference>
<keyword evidence="13" id="KW-1185">Reference proteome</keyword>
<dbReference type="InterPro" id="IPR041309">
    <property type="entry name" value="TBK1_CC1"/>
</dbReference>
<dbReference type="Pfam" id="PF00069">
    <property type="entry name" value="Pkinase"/>
    <property type="match status" value="1"/>
</dbReference>
<organism evidence="12 13">
    <name type="scientific">Ameiurus melas</name>
    <name type="common">Black bullhead</name>
    <name type="synonym">Silurus melas</name>
    <dbReference type="NCBI Taxonomy" id="219545"/>
    <lineage>
        <taxon>Eukaryota</taxon>
        <taxon>Metazoa</taxon>
        <taxon>Chordata</taxon>
        <taxon>Craniata</taxon>
        <taxon>Vertebrata</taxon>
        <taxon>Euteleostomi</taxon>
        <taxon>Actinopterygii</taxon>
        <taxon>Neopterygii</taxon>
        <taxon>Teleostei</taxon>
        <taxon>Ostariophysi</taxon>
        <taxon>Siluriformes</taxon>
        <taxon>Ictaluridae</taxon>
        <taxon>Ameiurus</taxon>
    </lineage>
</organism>
<keyword evidence="9" id="KW-0175">Coiled coil</keyword>
<dbReference type="FunFam" id="3.30.200.20:FF:000106">
    <property type="entry name" value="serine/threonine-protein kinase TBK1 isoform X1"/>
    <property type="match status" value="1"/>
</dbReference>
<name>A0A7J6BF03_AMEME</name>
<accession>A0A7J6BF03</accession>
<evidence type="ECO:0000256" key="9">
    <source>
        <dbReference type="SAM" id="Coils"/>
    </source>
</evidence>